<gene>
    <name evidence="1" type="ORF">J1N35_025936</name>
</gene>
<reference evidence="1 2" key="1">
    <citation type="journal article" date="2021" name="Plant Biotechnol. J.">
        <title>Multi-omics assisted identification of the key and species-specific regulatory components of drought-tolerant mechanisms in Gossypium stocksii.</title>
        <authorList>
            <person name="Yu D."/>
            <person name="Ke L."/>
            <person name="Zhang D."/>
            <person name="Wu Y."/>
            <person name="Sun Y."/>
            <person name="Mei J."/>
            <person name="Sun J."/>
            <person name="Sun Y."/>
        </authorList>
    </citation>
    <scope>NUCLEOTIDE SEQUENCE [LARGE SCALE GENOMIC DNA]</scope>
    <source>
        <strain evidence="2">cv. E1</strain>
        <tissue evidence="1">Leaf</tissue>
    </source>
</reference>
<dbReference type="AlphaFoldDB" id="A0A9D3ZYR7"/>
<name>A0A9D3ZYR7_9ROSI</name>
<keyword evidence="2" id="KW-1185">Reference proteome</keyword>
<evidence type="ECO:0000313" key="1">
    <source>
        <dbReference type="EMBL" id="KAH1073608.1"/>
    </source>
</evidence>
<comment type="caution">
    <text evidence="1">The sequence shown here is derived from an EMBL/GenBank/DDBJ whole genome shotgun (WGS) entry which is preliminary data.</text>
</comment>
<dbReference type="Proteomes" id="UP000828251">
    <property type="component" value="Unassembled WGS sequence"/>
</dbReference>
<dbReference type="EMBL" id="JAIQCV010000008">
    <property type="protein sequence ID" value="KAH1073608.1"/>
    <property type="molecule type" value="Genomic_DNA"/>
</dbReference>
<evidence type="ECO:0000313" key="2">
    <source>
        <dbReference type="Proteomes" id="UP000828251"/>
    </source>
</evidence>
<sequence>MEKGNASGKEMVKVMTGFEHVTTTLKFKRRKMSVVRDFPLGCGRGDTMDFRLNRQIAIDQGKYSSPSVSDYSGFVLS</sequence>
<proteinExistence type="predicted"/>
<protein>
    <submittedName>
        <fullName evidence="1">Uncharacterized protein</fullName>
    </submittedName>
</protein>
<accession>A0A9D3ZYR7</accession>
<organism evidence="1 2">
    <name type="scientific">Gossypium stocksii</name>
    <dbReference type="NCBI Taxonomy" id="47602"/>
    <lineage>
        <taxon>Eukaryota</taxon>
        <taxon>Viridiplantae</taxon>
        <taxon>Streptophyta</taxon>
        <taxon>Embryophyta</taxon>
        <taxon>Tracheophyta</taxon>
        <taxon>Spermatophyta</taxon>
        <taxon>Magnoliopsida</taxon>
        <taxon>eudicotyledons</taxon>
        <taxon>Gunneridae</taxon>
        <taxon>Pentapetalae</taxon>
        <taxon>rosids</taxon>
        <taxon>malvids</taxon>
        <taxon>Malvales</taxon>
        <taxon>Malvaceae</taxon>
        <taxon>Malvoideae</taxon>
        <taxon>Gossypium</taxon>
    </lineage>
</organism>